<feature type="chain" id="PRO_5043599218" evidence="1">
    <location>
        <begin position="23"/>
        <end position="251"/>
    </location>
</feature>
<evidence type="ECO:0000313" key="3">
    <source>
        <dbReference type="Proteomes" id="UP001199296"/>
    </source>
</evidence>
<organism evidence="2 3">
    <name type="scientific">Halanaerobium polyolivorans</name>
    <dbReference type="NCBI Taxonomy" id="2886943"/>
    <lineage>
        <taxon>Bacteria</taxon>
        <taxon>Bacillati</taxon>
        <taxon>Bacillota</taxon>
        <taxon>Clostridia</taxon>
        <taxon>Halanaerobiales</taxon>
        <taxon>Halanaerobiaceae</taxon>
        <taxon>Halanaerobium</taxon>
    </lineage>
</organism>
<gene>
    <name evidence="2" type="ORF">LJ207_02370</name>
</gene>
<evidence type="ECO:0000256" key="1">
    <source>
        <dbReference type="SAM" id="SignalP"/>
    </source>
</evidence>
<dbReference type="Proteomes" id="UP001199296">
    <property type="component" value="Unassembled WGS sequence"/>
</dbReference>
<evidence type="ECO:0000313" key="2">
    <source>
        <dbReference type="EMBL" id="MCC3144162.1"/>
    </source>
</evidence>
<dbReference type="EMBL" id="JAJFAT010000002">
    <property type="protein sequence ID" value="MCC3144162.1"/>
    <property type="molecule type" value="Genomic_DNA"/>
</dbReference>
<protein>
    <submittedName>
        <fullName evidence="2">Uncharacterized protein</fullName>
    </submittedName>
</protein>
<name>A0AAW4WSS5_9FIRM</name>
<dbReference type="RefSeq" id="WP_229343736.1">
    <property type="nucleotide sequence ID" value="NZ_JAJFAT010000002.1"/>
</dbReference>
<proteinExistence type="predicted"/>
<feature type="signal peptide" evidence="1">
    <location>
        <begin position="1"/>
        <end position="22"/>
    </location>
</feature>
<dbReference type="AlphaFoldDB" id="A0AAW4WSS5"/>
<sequence length="251" mass="29948">MPKKILSFTLILIFLLSTAAFAASLDDFDKELLIRVYKDLDSDDLEYMARLGLNSKDISLILYYYSNSGQKLDDHQLRNIARKKDSLDDYHHNFWLPKIIFDDSLIRFRHPKRSRLLPPLNTNKYDRRREHLGGIETIKVRGPNYEYKYINDARGIEEKIEIKMQKYEYYYRDKNMIEKLDVNYANKKYSYYYKNLRTGRTIEKEGRGRKISRETVYNELKDSYQEDKSENGDNGIDISFDIIIDLSDLLN</sequence>
<keyword evidence="1" id="KW-0732">Signal</keyword>
<reference evidence="2 3" key="1">
    <citation type="submission" date="2021-10" db="EMBL/GenBank/DDBJ databases">
        <authorList>
            <person name="Grouzdev D.S."/>
            <person name="Pantiukh K.S."/>
            <person name="Krutkina M.S."/>
        </authorList>
    </citation>
    <scope>NUCLEOTIDE SEQUENCE [LARGE SCALE GENOMIC DNA]</scope>
    <source>
        <strain evidence="2 3">Z-7514</strain>
    </source>
</reference>
<keyword evidence="3" id="KW-1185">Reference proteome</keyword>
<comment type="caution">
    <text evidence="2">The sequence shown here is derived from an EMBL/GenBank/DDBJ whole genome shotgun (WGS) entry which is preliminary data.</text>
</comment>
<accession>A0AAW4WSS5</accession>